<comment type="catalytic activity">
    <reaction evidence="23">
        <text>tetradecanoyl-CoA + H2O = tetradecanoate + CoA + H(+)</text>
        <dbReference type="Rhea" id="RHEA:40119"/>
        <dbReference type="ChEBI" id="CHEBI:15377"/>
        <dbReference type="ChEBI" id="CHEBI:15378"/>
        <dbReference type="ChEBI" id="CHEBI:30807"/>
        <dbReference type="ChEBI" id="CHEBI:57287"/>
        <dbReference type="ChEBI" id="CHEBI:57385"/>
    </reaction>
    <physiologicalReaction direction="left-to-right" evidence="23">
        <dbReference type="Rhea" id="RHEA:40120"/>
    </physiologicalReaction>
</comment>
<evidence type="ECO:0000259" key="25">
    <source>
        <dbReference type="Pfam" id="PF03061"/>
    </source>
</evidence>
<dbReference type="SUPFAM" id="SSF54637">
    <property type="entry name" value="Thioesterase/thiol ester dehydrase-isomerase"/>
    <property type="match status" value="1"/>
</dbReference>
<comment type="catalytic activity">
    <reaction evidence="13">
        <text>(5Z,8Z,11Z,14Z)-eicosatetraenoyl-CoA + H2O = (5Z,8Z,11Z,14Z)-eicosatetraenoate + CoA + H(+)</text>
        <dbReference type="Rhea" id="RHEA:40151"/>
        <dbReference type="ChEBI" id="CHEBI:15377"/>
        <dbReference type="ChEBI" id="CHEBI:15378"/>
        <dbReference type="ChEBI" id="CHEBI:32395"/>
        <dbReference type="ChEBI" id="CHEBI:57287"/>
        <dbReference type="ChEBI" id="CHEBI:57368"/>
    </reaction>
    <physiologicalReaction direction="left-to-right" evidence="13">
        <dbReference type="Rhea" id="RHEA:40152"/>
    </physiologicalReaction>
</comment>
<comment type="catalytic activity">
    <reaction evidence="19">
        <text>octanoyl-CoA + H2O = octanoate + CoA + H(+)</text>
        <dbReference type="Rhea" id="RHEA:30143"/>
        <dbReference type="ChEBI" id="CHEBI:15377"/>
        <dbReference type="ChEBI" id="CHEBI:15378"/>
        <dbReference type="ChEBI" id="CHEBI:25646"/>
        <dbReference type="ChEBI" id="CHEBI:57287"/>
        <dbReference type="ChEBI" id="CHEBI:57386"/>
    </reaction>
    <physiologicalReaction direction="left-to-right" evidence="19">
        <dbReference type="Rhea" id="RHEA:30144"/>
    </physiologicalReaction>
</comment>
<dbReference type="Gene3D" id="3.10.129.10">
    <property type="entry name" value="Hotdog Thioesterase"/>
    <property type="match status" value="1"/>
</dbReference>
<keyword evidence="5" id="KW-0963">Cytoplasm</keyword>
<dbReference type="Proteomes" id="UP000572680">
    <property type="component" value="Unassembled WGS sequence"/>
</dbReference>
<dbReference type="PANTHER" id="PTHR12418">
    <property type="entry name" value="ACYL-COENZYME A THIOESTERASE THEM4"/>
    <property type="match status" value="1"/>
</dbReference>
<dbReference type="Pfam" id="PF03061">
    <property type="entry name" value="4HBT"/>
    <property type="match status" value="1"/>
</dbReference>
<gene>
    <name evidence="26" type="ORF">HNR61_006015</name>
</gene>
<dbReference type="GO" id="GO:0005737">
    <property type="term" value="C:cytoplasm"/>
    <property type="evidence" value="ECO:0007669"/>
    <property type="project" value="UniProtKB-SubCell"/>
</dbReference>
<dbReference type="InterPro" id="IPR006683">
    <property type="entry name" value="Thioestr_dom"/>
</dbReference>
<keyword evidence="12" id="KW-0966">Cell projection</keyword>
<evidence type="ECO:0000256" key="23">
    <source>
        <dbReference type="ARBA" id="ARBA00048180"/>
    </source>
</evidence>
<evidence type="ECO:0000256" key="4">
    <source>
        <dbReference type="ARBA" id="ARBA00022475"/>
    </source>
</evidence>
<comment type="catalytic activity">
    <reaction evidence="20">
        <text>hexadecanoyl-CoA + H2O = hexadecanoate + CoA + H(+)</text>
        <dbReference type="Rhea" id="RHEA:16645"/>
        <dbReference type="ChEBI" id="CHEBI:7896"/>
        <dbReference type="ChEBI" id="CHEBI:15377"/>
        <dbReference type="ChEBI" id="CHEBI:15378"/>
        <dbReference type="ChEBI" id="CHEBI:57287"/>
        <dbReference type="ChEBI" id="CHEBI:57379"/>
        <dbReference type="EC" id="3.1.2.2"/>
    </reaction>
    <physiologicalReaction direction="left-to-right" evidence="20">
        <dbReference type="Rhea" id="RHEA:16646"/>
    </physiologicalReaction>
</comment>
<dbReference type="RefSeq" id="WP_182846442.1">
    <property type="nucleotide sequence ID" value="NZ_BAAALP010000023.1"/>
</dbReference>
<organism evidence="26 27">
    <name type="scientific">Actinomadura namibiensis</name>
    <dbReference type="NCBI Taxonomy" id="182080"/>
    <lineage>
        <taxon>Bacteria</taxon>
        <taxon>Bacillati</taxon>
        <taxon>Actinomycetota</taxon>
        <taxon>Actinomycetes</taxon>
        <taxon>Streptosporangiales</taxon>
        <taxon>Thermomonosporaceae</taxon>
        <taxon>Actinomadura</taxon>
    </lineage>
</organism>
<evidence type="ECO:0000256" key="10">
    <source>
        <dbReference type="ARBA" id="ARBA00023098"/>
    </source>
</evidence>
<keyword evidence="27" id="KW-1185">Reference proteome</keyword>
<comment type="catalytic activity">
    <reaction evidence="21">
        <text>decanoyl-CoA + H2O = decanoate + CoA + H(+)</text>
        <dbReference type="Rhea" id="RHEA:40059"/>
        <dbReference type="ChEBI" id="CHEBI:15377"/>
        <dbReference type="ChEBI" id="CHEBI:15378"/>
        <dbReference type="ChEBI" id="CHEBI:27689"/>
        <dbReference type="ChEBI" id="CHEBI:57287"/>
        <dbReference type="ChEBI" id="CHEBI:61430"/>
    </reaction>
    <physiologicalReaction direction="left-to-right" evidence="21">
        <dbReference type="Rhea" id="RHEA:40060"/>
    </physiologicalReaction>
</comment>
<keyword evidence="6" id="KW-0053">Apoptosis</keyword>
<dbReference type="GO" id="GO:0016787">
    <property type="term" value="F:hydrolase activity"/>
    <property type="evidence" value="ECO:0007669"/>
    <property type="project" value="UniProtKB-KW"/>
</dbReference>
<evidence type="ECO:0000313" key="27">
    <source>
        <dbReference type="Proteomes" id="UP000572680"/>
    </source>
</evidence>
<evidence type="ECO:0000256" key="12">
    <source>
        <dbReference type="ARBA" id="ARBA00023273"/>
    </source>
</evidence>
<evidence type="ECO:0000256" key="19">
    <source>
        <dbReference type="ARBA" id="ARBA00047588"/>
    </source>
</evidence>
<dbReference type="EC" id="3.1.2.2" evidence="16"/>
<name>A0A7W3LU35_ACTNM</name>
<evidence type="ECO:0000256" key="24">
    <source>
        <dbReference type="SAM" id="MobiDB-lite"/>
    </source>
</evidence>
<evidence type="ECO:0000256" key="1">
    <source>
        <dbReference type="ARBA" id="ARBA00004170"/>
    </source>
</evidence>
<evidence type="ECO:0000313" key="26">
    <source>
        <dbReference type="EMBL" id="MBA8954361.1"/>
    </source>
</evidence>
<sequence>MTTPSVDRLPAGPASSRTTPPPGAAVPEEAGPDPRLTDGVLAGYAGCFGCGEESPHGLRLRRTGHADGVVRAEYVVQRAHQGAPGLAHGGVLATAMDEMLGWAAWLLGRRYVTGRLETDFLRPVPVGATLHLRAWCRGVDGRKAYLEGEGRVGAPDGPPAVRAAGLFVEVPREHFTKERMN</sequence>
<keyword evidence="10" id="KW-0443">Lipid metabolism</keyword>
<evidence type="ECO:0000256" key="17">
    <source>
        <dbReference type="ARBA" id="ARBA00040123"/>
    </source>
</evidence>
<keyword evidence="11" id="KW-0472">Membrane</keyword>
<evidence type="ECO:0000256" key="14">
    <source>
        <dbReference type="ARBA" id="ARBA00037002"/>
    </source>
</evidence>
<evidence type="ECO:0000256" key="8">
    <source>
        <dbReference type="ARBA" id="ARBA00022832"/>
    </source>
</evidence>
<feature type="region of interest" description="Disordered" evidence="24">
    <location>
        <begin position="1"/>
        <end position="35"/>
    </location>
</feature>
<accession>A0A7W3LU35</accession>
<evidence type="ECO:0000256" key="18">
    <source>
        <dbReference type="ARBA" id="ARBA00043210"/>
    </source>
</evidence>
<comment type="subcellular location">
    <subcellularLocation>
        <location evidence="3">Cell projection</location>
        <location evidence="3">Ruffle membrane</location>
    </subcellularLocation>
    <subcellularLocation>
        <location evidence="2">Cytoplasm</location>
    </subcellularLocation>
    <subcellularLocation>
        <location evidence="1">Membrane</location>
        <topology evidence="1">Peripheral membrane protein</topology>
    </subcellularLocation>
</comment>
<keyword evidence="7" id="KW-0378">Hydrolase</keyword>
<reference evidence="26 27" key="1">
    <citation type="submission" date="2020-08" db="EMBL/GenBank/DDBJ databases">
        <title>Genomic Encyclopedia of Type Strains, Phase IV (KMG-IV): sequencing the most valuable type-strain genomes for metagenomic binning, comparative biology and taxonomic classification.</title>
        <authorList>
            <person name="Goeker M."/>
        </authorList>
    </citation>
    <scope>NUCLEOTIDE SEQUENCE [LARGE SCALE GENOMIC DNA]</scope>
    <source>
        <strain evidence="26 27">DSM 44197</strain>
    </source>
</reference>
<evidence type="ECO:0000256" key="3">
    <source>
        <dbReference type="ARBA" id="ARBA00004632"/>
    </source>
</evidence>
<evidence type="ECO:0000256" key="2">
    <source>
        <dbReference type="ARBA" id="ARBA00004496"/>
    </source>
</evidence>
<keyword evidence="8" id="KW-0276">Fatty acid metabolism</keyword>
<comment type="catalytic activity">
    <reaction evidence="14">
        <text>(9Z)-octadecenoyl-CoA + H2O = (9Z)-octadecenoate + CoA + H(+)</text>
        <dbReference type="Rhea" id="RHEA:40139"/>
        <dbReference type="ChEBI" id="CHEBI:15377"/>
        <dbReference type="ChEBI" id="CHEBI:15378"/>
        <dbReference type="ChEBI" id="CHEBI:30823"/>
        <dbReference type="ChEBI" id="CHEBI:57287"/>
        <dbReference type="ChEBI" id="CHEBI:57387"/>
    </reaction>
    <physiologicalReaction direction="left-to-right" evidence="14">
        <dbReference type="Rhea" id="RHEA:40140"/>
    </physiologicalReaction>
</comment>
<dbReference type="GO" id="GO:0006631">
    <property type="term" value="P:fatty acid metabolic process"/>
    <property type="evidence" value="ECO:0007669"/>
    <property type="project" value="UniProtKB-KW"/>
</dbReference>
<dbReference type="EMBL" id="JACJIA010000008">
    <property type="protein sequence ID" value="MBA8954361.1"/>
    <property type="molecule type" value="Genomic_DNA"/>
</dbReference>
<dbReference type="CDD" id="cd03443">
    <property type="entry name" value="PaaI_thioesterase"/>
    <property type="match status" value="1"/>
</dbReference>
<evidence type="ECO:0000256" key="16">
    <source>
        <dbReference type="ARBA" id="ARBA00038848"/>
    </source>
</evidence>
<evidence type="ECO:0000256" key="13">
    <source>
        <dbReference type="ARBA" id="ARBA00035852"/>
    </source>
</evidence>
<feature type="domain" description="Thioesterase" evidence="25">
    <location>
        <begin position="85"/>
        <end position="150"/>
    </location>
</feature>
<comment type="catalytic activity">
    <reaction evidence="22">
        <text>dodecanoyl-CoA + H2O = dodecanoate + CoA + H(+)</text>
        <dbReference type="Rhea" id="RHEA:30135"/>
        <dbReference type="ChEBI" id="CHEBI:15377"/>
        <dbReference type="ChEBI" id="CHEBI:15378"/>
        <dbReference type="ChEBI" id="CHEBI:18262"/>
        <dbReference type="ChEBI" id="CHEBI:57287"/>
        <dbReference type="ChEBI" id="CHEBI:57375"/>
    </reaction>
    <physiologicalReaction direction="left-to-right" evidence="22">
        <dbReference type="Rhea" id="RHEA:30136"/>
    </physiologicalReaction>
</comment>
<dbReference type="InterPro" id="IPR029069">
    <property type="entry name" value="HotDog_dom_sf"/>
</dbReference>
<evidence type="ECO:0000256" key="20">
    <source>
        <dbReference type="ARBA" id="ARBA00047734"/>
    </source>
</evidence>
<evidence type="ECO:0000256" key="9">
    <source>
        <dbReference type="ARBA" id="ARBA00022946"/>
    </source>
</evidence>
<keyword evidence="4" id="KW-1003">Cell membrane</keyword>
<dbReference type="PANTHER" id="PTHR12418:SF19">
    <property type="entry name" value="ACYL-COENZYME A THIOESTERASE THEM4"/>
    <property type="match status" value="1"/>
</dbReference>
<evidence type="ECO:0000256" key="15">
    <source>
        <dbReference type="ARBA" id="ARBA00038456"/>
    </source>
</evidence>
<proteinExistence type="inferred from homology"/>
<comment type="caution">
    <text evidence="26">The sequence shown here is derived from an EMBL/GenBank/DDBJ whole genome shotgun (WGS) entry which is preliminary data.</text>
</comment>
<dbReference type="InterPro" id="IPR052365">
    <property type="entry name" value="THEM4/THEM5_acyl-CoA_thioest"/>
</dbReference>
<evidence type="ECO:0000256" key="7">
    <source>
        <dbReference type="ARBA" id="ARBA00022801"/>
    </source>
</evidence>
<dbReference type="AlphaFoldDB" id="A0A7W3LU35"/>
<comment type="similarity">
    <text evidence="15">Belongs to the THEM4/THEM5 thioesterase family.</text>
</comment>
<keyword evidence="9" id="KW-0809">Transit peptide</keyword>
<evidence type="ECO:0000256" key="21">
    <source>
        <dbReference type="ARBA" id="ARBA00047969"/>
    </source>
</evidence>
<dbReference type="GO" id="GO:0016020">
    <property type="term" value="C:membrane"/>
    <property type="evidence" value="ECO:0007669"/>
    <property type="project" value="UniProtKB-SubCell"/>
</dbReference>
<evidence type="ECO:0000256" key="22">
    <source>
        <dbReference type="ARBA" id="ARBA00048074"/>
    </source>
</evidence>
<protein>
    <recommendedName>
        <fullName evidence="17">Acyl-coenzyme A thioesterase THEM4</fullName>
        <ecNumber evidence="16">3.1.2.2</ecNumber>
    </recommendedName>
    <alternativeName>
        <fullName evidence="18">Thioesterase superfamily member 4</fullName>
    </alternativeName>
</protein>
<evidence type="ECO:0000256" key="11">
    <source>
        <dbReference type="ARBA" id="ARBA00023136"/>
    </source>
</evidence>
<evidence type="ECO:0000256" key="5">
    <source>
        <dbReference type="ARBA" id="ARBA00022490"/>
    </source>
</evidence>
<evidence type="ECO:0000256" key="6">
    <source>
        <dbReference type="ARBA" id="ARBA00022703"/>
    </source>
</evidence>